<evidence type="ECO:0000256" key="4">
    <source>
        <dbReference type="ARBA" id="ARBA00022723"/>
    </source>
</evidence>
<feature type="binding site" evidence="7">
    <location>
        <position position="60"/>
    </location>
    <ligand>
        <name>Zn(2+)</name>
        <dbReference type="ChEBI" id="CHEBI:29105"/>
        <label>2</label>
    </ligand>
</feature>
<evidence type="ECO:0000256" key="5">
    <source>
        <dbReference type="ARBA" id="ARBA00022801"/>
    </source>
</evidence>
<dbReference type="CDD" id="cd07723">
    <property type="entry name" value="hydroxyacylglutathione_hydrolase_MBL-fold"/>
    <property type="match status" value="1"/>
</dbReference>
<feature type="binding site" evidence="7">
    <location>
        <position position="135"/>
    </location>
    <ligand>
        <name>Zn(2+)</name>
        <dbReference type="ChEBI" id="CHEBI:29105"/>
        <label>1</label>
    </ligand>
</feature>
<feature type="binding site" evidence="7">
    <location>
        <position position="56"/>
    </location>
    <ligand>
        <name>Zn(2+)</name>
        <dbReference type="ChEBI" id="CHEBI:29105"/>
        <label>1</label>
    </ligand>
</feature>
<dbReference type="SUPFAM" id="SSF56281">
    <property type="entry name" value="Metallo-hydrolase/oxidoreductase"/>
    <property type="match status" value="1"/>
</dbReference>
<dbReference type="GO" id="GO:0019243">
    <property type="term" value="P:methylglyoxal catabolic process to D-lactate via S-lactoyl-glutathione"/>
    <property type="evidence" value="ECO:0007669"/>
    <property type="project" value="InterPro"/>
</dbReference>
<dbReference type="HAMAP" id="MF_01374">
    <property type="entry name" value="Glyoxalase_2"/>
    <property type="match status" value="1"/>
</dbReference>
<dbReference type="InterPro" id="IPR001279">
    <property type="entry name" value="Metallo-B-lactamas"/>
</dbReference>
<dbReference type="Proteomes" id="UP000229730">
    <property type="component" value="Unassembled WGS sequence"/>
</dbReference>
<dbReference type="EC" id="3.1.2.6" evidence="7"/>
<dbReference type="EMBL" id="PDEM01000020">
    <property type="protein sequence ID" value="PHZ84881.1"/>
    <property type="molecule type" value="Genomic_DNA"/>
</dbReference>
<keyword evidence="5 7" id="KW-0378">Hydrolase</keyword>
<organism evidence="9 10">
    <name type="scientific">Paremcibacter congregatus</name>
    <dbReference type="NCBI Taxonomy" id="2043170"/>
    <lineage>
        <taxon>Bacteria</taxon>
        <taxon>Pseudomonadati</taxon>
        <taxon>Pseudomonadota</taxon>
        <taxon>Alphaproteobacteria</taxon>
        <taxon>Emcibacterales</taxon>
        <taxon>Emcibacteraceae</taxon>
        <taxon>Paremcibacter</taxon>
    </lineage>
</organism>
<feature type="binding site" evidence="7">
    <location>
        <position position="115"/>
    </location>
    <ligand>
        <name>Zn(2+)</name>
        <dbReference type="ChEBI" id="CHEBI:29105"/>
        <label>1</label>
    </ligand>
</feature>
<dbReference type="InterPro" id="IPR032282">
    <property type="entry name" value="HAGH_C"/>
</dbReference>
<dbReference type="RefSeq" id="WP_099472453.1">
    <property type="nucleotide sequence ID" value="NZ_CP041025.1"/>
</dbReference>
<dbReference type="InterPro" id="IPR050110">
    <property type="entry name" value="Glyoxalase_II_hydrolase"/>
</dbReference>
<feature type="binding site" evidence="7">
    <location>
        <position position="175"/>
    </location>
    <ligand>
        <name>Zn(2+)</name>
        <dbReference type="ChEBI" id="CHEBI:29105"/>
        <label>2</label>
    </ligand>
</feature>
<keyword evidence="4 7" id="KW-0479">Metal-binding</keyword>
<dbReference type="Pfam" id="PF16123">
    <property type="entry name" value="HAGH_C"/>
    <property type="match status" value="1"/>
</dbReference>
<comment type="cofactor">
    <cofactor evidence="7">
        <name>Zn(2+)</name>
        <dbReference type="ChEBI" id="CHEBI:29105"/>
    </cofactor>
    <text evidence="7">Binds 2 Zn(2+) ions per subunit.</text>
</comment>
<evidence type="ECO:0000256" key="7">
    <source>
        <dbReference type="HAMAP-Rule" id="MF_01374"/>
    </source>
</evidence>
<sequence>MLVIQIYADNPLRNFNYLIACPSSREALVVDPLDVTRCLAAAKQHGLKITKILNTHEHWDHIDGNEEMRRHTGARLYAHNGAMGVIDHVDVGLYAGDTIAVGQSIKLKVLDTPGHTRSHVCLLANSAVPGLFCGDTLFNAGAGNCHNGGNVDDLYDTFSQQLAKLPDNTKIYPGHDYILTNLKFTLDREPGNRAAEDMLNMLLDHDPHNAYITTMAEERRINSFFRLDSPVIIDKLKSEDPDFSAAPSPRDVFTALRARRNTW</sequence>
<feature type="domain" description="Metallo-beta-lactamase" evidence="8">
    <location>
        <begin position="13"/>
        <end position="175"/>
    </location>
</feature>
<evidence type="ECO:0000256" key="2">
    <source>
        <dbReference type="ARBA" id="ARBA00004963"/>
    </source>
</evidence>
<dbReference type="UniPathway" id="UPA00619">
    <property type="reaction ID" value="UER00676"/>
</dbReference>
<dbReference type="GO" id="GO:0046872">
    <property type="term" value="F:metal ion binding"/>
    <property type="evidence" value="ECO:0007669"/>
    <property type="project" value="UniProtKB-KW"/>
</dbReference>
<dbReference type="GO" id="GO:0004416">
    <property type="term" value="F:hydroxyacylglutathione hydrolase activity"/>
    <property type="evidence" value="ECO:0007669"/>
    <property type="project" value="UniProtKB-UniRule"/>
</dbReference>
<comment type="function">
    <text evidence="7">Thiolesterase that catalyzes the hydrolysis of S-D-lactoyl-glutathione to form glutathione and D-lactic acid.</text>
</comment>
<dbReference type="OrthoDB" id="9802248at2"/>
<dbReference type="InParanoid" id="A0A2G4YRC9"/>
<comment type="pathway">
    <text evidence="2 7">Secondary metabolite metabolism; methylglyoxal degradation; (R)-lactate from methylglyoxal: step 2/2.</text>
</comment>
<accession>A0A2G4YRC9</accession>
<feature type="binding site" evidence="7">
    <location>
        <position position="61"/>
    </location>
    <ligand>
        <name>Zn(2+)</name>
        <dbReference type="ChEBI" id="CHEBI:29105"/>
        <label>2</label>
    </ligand>
</feature>
<gene>
    <name evidence="7" type="primary">gloB</name>
    <name evidence="9" type="ORF">CRD36_09145</name>
</gene>
<comment type="catalytic activity">
    <reaction evidence="1 7">
        <text>an S-(2-hydroxyacyl)glutathione + H2O = a 2-hydroxy carboxylate + glutathione + H(+)</text>
        <dbReference type="Rhea" id="RHEA:21864"/>
        <dbReference type="ChEBI" id="CHEBI:15377"/>
        <dbReference type="ChEBI" id="CHEBI:15378"/>
        <dbReference type="ChEBI" id="CHEBI:57925"/>
        <dbReference type="ChEBI" id="CHEBI:58896"/>
        <dbReference type="ChEBI" id="CHEBI:71261"/>
        <dbReference type="EC" id="3.1.2.6"/>
    </reaction>
</comment>
<comment type="similarity">
    <text evidence="3 7">Belongs to the metallo-beta-lactamase superfamily. Glyoxalase II family.</text>
</comment>
<protein>
    <recommendedName>
        <fullName evidence="7">Hydroxyacylglutathione hydrolase</fullName>
        <ecNumber evidence="7">3.1.2.6</ecNumber>
    </recommendedName>
    <alternativeName>
        <fullName evidence="7">Glyoxalase II</fullName>
        <shortName evidence="7">Glx II</shortName>
    </alternativeName>
</protein>
<feature type="binding site" evidence="7">
    <location>
        <position position="58"/>
    </location>
    <ligand>
        <name>Zn(2+)</name>
        <dbReference type="ChEBI" id="CHEBI:29105"/>
        <label>1</label>
    </ligand>
</feature>
<feature type="binding site" evidence="7">
    <location>
        <position position="135"/>
    </location>
    <ligand>
        <name>Zn(2+)</name>
        <dbReference type="ChEBI" id="CHEBI:29105"/>
        <label>2</label>
    </ligand>
</feature>
<evidence type="ECO:0000259" key="8">
    <source>
        <dbReference type="SMART" id="SM00849"/>
    </source>
</evidence>
<dbReference type="FunCoup" id="A0A2G4YRC9">
    <property type="interactions" value="423"/>
</dbReference>
<dbReference type="PANTHER" id="PTHR43705">
    <property type="entry name" value="HYDROXYACYLGLUTATHIONE HYDROLASE"/>
    <property type="match status" value="1"/>
</dbReference>
<dbReference type="InterPro" id="IPR017782">
    <property type="entry name" value="Hydroxyacylglutathione_Hdrlase"/>
</dbReference>
<dbReference type="AlphaFoldDB" id="A0A2G4YRC9"/>
<dbReference type="InterPro" id="IPR035680">
    <property type="entry name" value="Clx_II_MBL"/>
</dbReference>
<evidence type="ECO:0000313" key="10">
    <source>
        <dbReference type="Proteomes" id="UP000229730"/>
    </source>
</evidence>
<keyword evidence="6 7" id="KW-0862">Zinc</keyword>
<dbReference type="Gene3D" id="3.60.15.10">
    <property type="entry name" value="Ribonuclease Z/Hydroxyacylglutathione hydrolase-like"/>
    <property type="match status" value="1"/>
</dbReference>
<evidence type="ECO:0000313" key="9">
    <source>
        <dbReference type="EMBL" id="PHZ84881.1"/>
    </source>
</evidence>
<dbReference type="InterPro" id="IPR036866">
    <property type="entry name" value="RibonucZ/Hydroxyglut_hydro"/>
</dbReference>
<evidence type="ECO:0000256" key="1">
    <source>
        <dbReference type="ARBA" id="ARBA00001623"/>
    </source>
</evidence>
<proteinExistence type="inferred from homology"/>
<dbReference type="PANTHER" id="PTHR43705:SF1">
    <property type="entry name" value="HYDROXYACYLGLUTATHIONE HYDROLASE GLOB"/>
    <property type="match status" value="1"/>
</dbReference>
<dbReference type="SMART" id="SM00849">
    <property type="entry name" value="Lactamase_B"/>
    <property type="match status" value="1"/>
</dbReference>
<comment type="subunit">
    <text evidence="7">Monomer.</text>
</comment>
<evidence type="ECO:0000256" key="6">
    <source>
        <dbReference type="ARBA" id="ARBA00022833"/>
    </source>
</evidence>
<dbReference type="Pfam" id="PF00753">
    <property type="entry name" value="Lactamase_B"/>
    <property type="match status" value="1"/>
</dbReference>
<keyword evidence="10" id="KW-1185">Reference proteome</keyword>
<evidence type="ECO:0000256" key="3">
    <source>
        <dbReference type="ARBA" id="ARBA00006759"/>
    </source>
</evidence>
<reference evidence="9 10" key="1">
    <citation type="submission" date="2017-10" db="EMBL/GenBank/DDBJ databases">
        <title>Frigbacter circumglobatus gen. nov. sp. nov., isolated from sediment cultured in situ.</title>
        <authorList>
            <person name="Zhao Z."/>
        </authorList>
    </citation>
    <scope>NUCLEOTIDE SEQUENCE [LARGE SCALE GENOMIC DNA]</scope>
    <source>
        <strain evidence="9 10">ZYL</strain>
    </source>
</reference>
<comment type="caution">
    <text evidence="9">The sequence shown here is derived from an EMBL/GenBank/DDBJ whole genome shotgun (WGS) entry which is preliminary data.</text>
</comment>
<name>A0A2G4YRC9_9PROT</name>